<organism evidence="4 5">
    <name type="scientific">Apiospora arundinis</name>
    <dbReference type="NCBI Taxonomy" id="335852"/>
    <lineage>
        <taxon>Eukaryota</taxon>
        <taxon>Fungi</taxon>
        <taxon>Dikarya</taxon>
        <taxon>Ascomycota</taxon>
        <taxon>Pezizomycotina</taxon>
        <taxon>Sordariomycetes</taxon>
        <taxon>Xylariomycetidae</taxon>
        <taxon>Amphisphaeriales</taxon>
        <taxon>Apiosporaceae</taxon>
        <taxon>Apiospora</taxon>
    </lineage>
</organism>
<gene>
    <name evidence="4" type="ORF">PGQ11_005897</name>
</gene>
<evidence type="ECO:0000256" key="2">
    <source>
        <dbReference type="ARBA" id="ARBA00023002"/>
    </source>
</evidence>
<dbReference type="Gene3D" id="3.40.50.720">
    <property type="entry name" value="NAD(P)-binding Rossmann-like Domain"/>
    <property type="match status" value="1"/>
</dbReference>
<sequence>MADEVQQSAPAAAAGGKFLGDPPPTDSRGEHDSEKSSNAPQVEPSDAKPTVLITGCSEGGIGAALALQFWERGYHVYATARDVGKIGGPLSGLSDVSLLTLDVTKPEHIREAAAVVERQTDGRGLDVLVNNAGKAHFMPLLDDDLDDVRNTIEVNYVAPLAVTQAFAPSLIKAKGVSVYLTSLAGYLNIPYVGIYAGLKRATEIMAETLRLEMQPFGVDVMELVTGGVQSNGQKHYDDWRLPEGSRYKRIEPLIKKVAQGHDEWARMDTMEYAAGVVEEIISRRTKGRLWCGGGADMTKGAMVPAGWDQDAMDAMAAQGQGLDLLGKGAGVEEQGKAEYRILG</sequence>
<comment type="similarity">
    <text evidence="1">Belongs to the short-chain dehydrogenases/reductases (SDR) family.</text>
</comment>
<protein>
    <submittedName>
        <fullName evidence="4">NAD(P)-binding protein</fullName>
    </submittedName>
</protein>
<comment type="caution">
    <text evidence="4">The sequence shown here is derived from an EMBL/GenBank/DDBJ whole genome shotgun (WGS) entry which is preliminary data.</text>
</comment>
<feature type="region of interest" description="Disordered" evidence="3">
    <location>
        <begin position="1"/>
        <end position="51"/>
    </location>
</feature>
<dbReference type="PANTHER" id="PTHR44169">
    <property type="entry name" value="NADPH-DEPENDENT 1-ACYLDIHYDROXYACETONE PHOSPHATE REDUCTASE"/>
    <property type="match status" value="1"/>
</dbReference>
<reference evidence="4 5" key="1">
    <citation type="journal article" date="2024" name="IMA Fungus">
        <title>Apiospora arundinis, a panoply of carbohydrate-active enzymes and secondary metabolites.</title>
        <authorList>
            <person name="Sorensen T."/>
            <person name="Petersen C."/>
            <person name="Muurmann A.T."/>
            <person name="Christiansen J.V."/>
            <person name="Brundto M.L."/>
            <person name="Overgaard C.K."/>
            <person name="Boysen A.T."/>
            <person name="Wollenberg R.D."/>
            <person name="Larsen T.O."/>
            <person name="Sorensen J.L."/>
            <person name="Nielsen K.L."/>
            <person name="Sondergaard T.E."/>
        </authorList>
    </citation>
    <scope>NUCLEOTIDE SEQUENCE [LARGE SCALE GENOMIC DNA]</scope>
    <source>
        <strain evidence="4 5">AAU 773</strain>
    </source>
</reference>
<proteinExistence type="inferred from homology"/>
<dbReference type="PRINTS" id="PR00081">
    <property type="entry name" value="GDHRDH"/>
</dbReference>
<keyword evidence="2" id="KW-0560">Oxidoreductase</keyword>
<dbReference type="EMBL" id="JAPCWZ010000004">
    <property type="protein sequence ID" value="KAK8867319.1"/>
    <property type="molecule type" value="Genomic_DNA"/>
</dbReference>
<dbReference type="SUPFAM" id="SSF51735">
    <property type="entry name" value="NAD(P)-binding Rossmann-fold domains"/>
    <property type="match status" value="1"/>
</dbReference>
<evidence type="ECO:0000313" key="4">
    <source>
        <dbReference type="EMBL" id="KAK8867319.1"/>
    </source>
</evidence>
<name>A0ABR2IQY6_9PEZI</name>
<dbReference type="Pfam" id="PF00106">
    <property type="entry name" value="adh_short"/>
    <property type="match status" value="1"/>
</dbReference>
<dbReference type="InterPro" id="IPR002347">
    <property type="entry name" value="SDR_fam"/>
</dbReference>
<dbReference type="PANTHER" id="PTHR44169:SF6">
    <property type="entry name" value="NADPH-DEPENDENT 1-ACYLDIHYDROXYACETONE PHOSPHATE REDUCTASE"/>
    <property type="match status" value="1"/>
</dbReference>
<keyword evidence="5" id="KW-1185">Reference proteome</keyword>
<accession>A0ABR2IQY6</accession>
<dbReference type="InterPro" id="IPR036291">
    <property type="entry name" value="NAD(P)-bd_dom_sf"/>
</dbReference>
<dbReference type="Proteomes" id="UP001390339">
    <property type="component" value="Unassembled WGS sequence"/>
</dbReference>
<evidence type="ECO:0000256" key="1">
    <source>
        <dbReference type="ARBA" id="ARBA00006484"/>
    </source>
</evidence>
<evidence type="ECO:0000313" key="5">
    <source>
        <dbReference type="Proteomes" id="UP001390339"/>
    </source>
</evidence>
<evidence type="ECO:0000256" key="3">
    <source>
        <dbReference type="SAM" id="MobiDB-lite"/>
    </source>
</evidence>